<dbReference type="EMBL" id="JAPZBU010000006">
    <property type="protein sequence ID" value="KAJ5396652.1"/>
    <property type="molecule type" value="Genomic_DNA"/>
</dbReference>
<feature type="signal peptide" evidence="1">
    <location>
        <begin position="1"/>
        <end position="29"/>
    </location>
</feature>
<feature type="chain" id="PRO_5040730241" description="Lysine-specific metallo-endopeptidase domain-containing protein" evidence="1">
    <location>
        <begin position="30"/>
        <end position="431"/>
    </location>
</feature>
<accession>A0A9W9W194</accession>
<reference evidence="2" key="1">
    <citation type="submission" date="2022-12" db="EMBL/GenBank/DDBJ databases">
        <authorList>
            <person name="Petersen C."/>
        </authorList>
    </citation>
    <scope>NUCLEOTIDE SEQUENCE</scope>
    <source>
        <strain evidence="2">IBT 29677</strain>
    </source>
</reference>
<dbReference type="GeneID" id="81368382"/>
<evidence type="ECO:0000313" key="2">
    <source>
        <dbReference type="EMBL" id="KAJ5396652.1"/>
    </source>
</evidence>
<evidence type="ECO:0000313" key="3">
    <source>
        <dbReference type="Proteomes" id="UP001147747"/>
    </source>
</evidence>
<keyword evidence="1" id="KW-0732">Signal</keyword>
<protein>
    <recommendedName>
        <fullName evidence="4">Lysine-specific metallo-endopeptidase domain-containing protein</fullName>
    </recommendedName>
</protein>
<dbReference type="InterPro" id="IPR024079">
    <property type="entry name" value="MetalloPept_cat_dom_sf"/>
</dbReference>
<dbReference type="Proteomes" id="UP001147747">
    <property type="component" value="Unassembled WGS sequence"/>
</dbReference>
<evidence type="ECO:0008006" key="4">
    <source>
        <dbReference type="Google" id="ProtNLM"/>
    </source>
</evidence>
<gene>
    <name evidence="2" type="ORF">N7509_004765</name>
</gene>
<dbReference type="AlphaFoldDB" id="A0A9W9W194"/>
<dbReference type="GO" id="GO:0008237">
    <property type="term" value="F:metallopeptidase activity"/>
    <property type="evidence" value="ECO:0007669"/>
    <property type="project" value="InterPro"/>
</dbReference>
<dbReference type="OrthoDB" id="4343980at2759"/>
<evidence type="ECO:0000256" key="1">
    <source>
        <dbReference type="SAM" id="SignalP"/>
    </source>
</evidence>
<dbReference type="RefSeq" id="XP_056488704.1">
    <property type="nucleotide sequence ID" value="XM_056629402.1"/>
</dbReference>
<sequence>MGFGCSHTAILALFWQTLFIANLPSPAHGLVLRADYDHGEIITVAHKRADDTQTGEDWIDLPGKPGFRLHPNCKGYMDSGSSSSSSSSSDSDAISEATFSWFSTTLSNVLHINKAAQGAIPTLNGILDGPEAGDSDGSDGTELTDSQKAQIELYGKMYGEVNLDDEASVKRAKDRVAKLGDFVDEFVEGLDSNTFKSDIICDHTLWKTVKHDGKNVFTLENEPDCPYFRQKGTQSDPCTSASSDEKTVMGFSAKTKDNSRNYLTICPKAWDSFTSSNAYGDSIIDWNQKGLGSGFGSGGMEGKSLESIVRVSPEGLFTHELSHSQSKFGENGRMLDIKLKGGTMKSAYGWENVVELGEQDKNEDDVSKVEALKNAGNVEILHGCFPHLSNFTFLLETYEFWVGGSYLSVCNWSTGVCFDPADDSDCSIDMS</sequence>
<name>A0A9W9W194_9EURO</name>
<keyword evidence="3" id="KW-1185">Reference proteome</keyword>
<organism evidence="2 3">
    <name type="scientific">Penicillium cosmopolitanum</name>
    <dbReference type="NCBI Taxonomy" id="1131564"/>
    <lineage>
        <taxon>Eukaryota</taxon>
        <taxon>Fungi</taxon>
        <taxon>Dikarya</taxon>
        <taxon>Ascomycota</taxon>
        <taxon>Pezizomycotina</taxon>
        <taxon>Eurotiomycetes</taxon>
        <taxon>Eurotiomycetidae</taxon>
        <taxon>Eurotiales</taxon>
        <taxon>Aspergillaceae</taxon>
        <taxon>Penicillium</taxon>
    </lineage>
</organism>
<proteinExistence type="predicted"/>
<comment type="caution">
    <text evidence="2">The sequence shown here is derived from an EMBL/GenBank/DDBJ whole genome shotgun (WGS) entry which is preliminary data.</text>
</comment>
<dbReference type="Gene3D" id="3.40.390.10">
    <property type="entry name" value="Collagenase (Catalytic Domain)"/>
    <property type="match status" value="1"/>
</dbReference>
<reference evidence="2" key="2">
    <citation type="journal article" date="2023" name="IMA Fungus">
        <title>Comparative genomic study of the Penicillium genus elucidates a diverse pangenome and 15 lateral gene transfer events.</title>
        <authorList>
            <person name="Petersen C."/>
            <person name="Sorensen T."/>
            <person name="Nielsen M.R."/>
            <person name="Sondergaard T.E."/>
            <person name="Sorensen J.L."/>
            <person name="Fitzpatrick D.A."/>
            <person name="Frisvad J.C."/>
            <person name="Nielsen K.L."/>
        </authorList>
    </citation>
    <scope>NUCLEOTIDE SEQUENCE</scope>
    <source>
        <strain evidence="2">IBT 29677</strain>
    </source>
</reference>